<keyword evidence="5 8" id="KW-0547">Nucleotide-binding</keyword>
<dbReference type="InterPro" id="IPR012094">
    <property type="entry name" value="tRNA_Ile_lys_synt"/>
</dbReference>
<comment type="domain">
    <text evidence="8">The N-terminal region contains the highly conserved SGGXDS motif, predicted to be a P-loop motif involved in ATP binding.</text>
</comment>
<dbReference type="SUPFAM" id="SSF52402">
    <property type="entry name" value="Adenine nucleotide alpha hydrolases-like"/>
    <property type="match status" value="1"/>
</dbReference>
<keyword evidence="4 8" id="KW-0819">tRNA processing</keyword>
<feature type="domain" description="Lysidine-tRNA(Ile) synthetase C-terminal" evidence="9">
    <location>
        <begin position="389"/>
        <end position="461"/>
    </location>
</feature>
<evidence type="ECO:0000256" key="4">
    <source>
        <dbReference type="ARBA" id="ARBA00022694"/>
    </source>
</evidence>
<dbReference type="SUPFAM" id="SSF56037">
    <property type="entry name" value="PheT/TilS domain"/>
    <property type="match status" value="1"/>
</dbReference>
<evidence type="ECO:0000313" key="10">
    <source>
        <dbReference type="EMBL" id="MDF9409229.1"/>
    </source>
</evidence>
<dbReference type="SMART" id="SM00977">
    <property type="entry name" value="TilS_C"/>
    <property type="match status" value="1"/>
</dbReference>
<keyword evidence="6 8" id="KW-0067">ATP-binding</keyword>
<accession>A0A9X4H8U3</accession>
<dbReference type="GO" id="GO:0032267">
    <property type="term" value="F:tRNA(Ile)-lysidine synthase activity"/>
    <property type="evidence" value="ECO:0007669"/>
    <property type="project" value="UniProtKB-EC"/>
</dbReference>
<keyword evidence="2 8" id="KW-0963">Cytoplasm</keyword>
<dbReference type="EMBL" id="JAKOAV010000026">
    <property type="protein sequence ID" value="MDF9409229.1"/>
    <property type="molecule type" value="Genomic_DNA"/>
</dbReference>
<dbReference type="Pfam" id="PF01171">
    <property type="entry name" value="ATP_bind_3"/>
    <property type="match status" value="1"/>
</dbReference>
<dbReference type="InterPro" id="IPR012796">
    <property type="entry name" value="Lysidine-tRNA-synth_C"/>
</dbReference>
<dbReference type="Proteomes" id="UP001154312">
    <property type="component" value="Unassembled WGS sequence"/>
</dbReference>
<dbReference type="SUPFAM" id="SSF82829">
    <property type="entry name" value="MesJ substrate recognition domain-like"/>
    <property type="match status" value="1"/>
</dbReference>
<evidence type="ECO:0000313" key="11">
    <source>
        <dbReference type="Proteomes" id="UP001154312"/>
    </source>
</evidence>
<dbReference type="InterPro" id="IPR012795">
    <property type="entry name" value="tRNA_Ile_lys_synt_N"/>
</dbReference>
<dbReference type="Pfam" id="PF09179">
    <property type="entry name" value="TilS"/>
    <property type="match status" value="1"/>
</dbReference>
<comment type="caution">
    <text evidence="10">The sequence shown here is derived from an EMBL/GenBank/DDBJ whole genome shotgun (WGS) entry which is preliminary data.</text>
</comment>
<dbReference type="Pfam" id="PF11734">
    <property type="entry name" value="TilS_C"/>
    <property type="match status" value="1"/>
</dbReference>
<evidence type="ECO:0000256" key="8">
    <source>
        <dbReference type="HAMAP-Rule" id="MF_01161"/>
    </source>
</evidence>
<evidence type="ECO:0000256" key="5">
    <source>
        <dbReference type="ARBA" id="ARBA00022741"/>
    </source>
</evidence>
<dbReference type="InterPro" id="IPR015262">
    <property type="entry name" value="tRNA_Ile_lys_synt_subst-bd"/>
</dbReference>
<dbReference type="NCBIfam" id="TIGR02432">
    <property type="entry name" value="lysidine_TilS_N"/>
    <property type="match status" value="1"/>
</dbReference>
<dbReference type="GO" id="GO:0005524">
    <property type="term" value="F:ATP binding"/>
    <property type="evidence" value="ECO:0007669"/>
    <property type="project" value="UniProtKB-UniRule"/>
</dbReference>
<dbReference type="Gene3D" id="1.20.59.20">
    <property type="match status" value="1"/>
</dbReference>
<evidence type="ECO:0000256" key="7">
    <source>
        <dbReference type="ARBA" id="ARBA00048539"/>
    </source>
</evidence>
<evidence type="ECO:0000256" key="3">
    <source>
        <dbReference type="ARBA" id="ARBA00022598"/>
    </source>
</evidence>
<dbReference type="NCBIfam" id="TIGR02433">
    <property type="entry name" value="lysidine_TilS_C"/>
    <property type="match status" value="1"/>
</dbReference>
<dbReference type="HAMAP" id="MF_01161">
    <property type="entry name" value="tRNA_Ile_lys_synt"/>
    <property type="match status" value="1"/>
</dbReference>
<dbReference type="PANTHER" id="PTHR43033">
    <property type="entry name" value="TRNA(ILE)-LYSIDINE SYNTHASE-RELATED"/>
    <property type="match status" value="1"/>
</dbReference>
<dbReference type="Gene3D" id="3.40.50.620">
    <property type="entry name" value="HUPs"/>
    <property type="match status" value="1"/>
</dbReference>
<comment type="similarity">
    <text evidence="8">Belongs to the tRNA(Ile)-lysidine synthase family.</text>
</comment>
<evidence type="ECO:0000256" key="6">
    <source>
        <dbReference type="ARBA" id="ARBA00022840"/>
    </source>
</evidence>
<dbReference type="AlphaFoldDB" id="A0A9X4H8U3"/>
<feature type="binding site" evidence="8">
    <location>
        <begin position="28"/>
        <end position="33"/>
    </location>
    <ligand>
        <name>ATP</name>
        <dbReference type="ChEBI" id="CHEBI:30616"/>
    </ligand>
</feature>
<evidence type="ECO:0000256" key="1">
    <source>
        <dbReference type="ARBA" id="ARBA00004496"/>
    </source>
</evidence>
<keyword evidence="11" id="KW-1185">Reference proteome</keyword>
<name>A0A9X4H8U3_9FIRM</name>
<comment type="subcellular location">
    <subcellularLocation>
        <location evidence="1 8">Cytoplasm</location>
    </subcellularLocation>
</comment>
<dbReference type="PANTHER" id="PTHR43033:SF1">
    <property type="entry name" value="TRNA(ILE)-LYSIDINE SYNTHASE-RELATED"/>
    <property type="match status" value="1"/>
</dbReference>
<keyword evidence="3 8" id="KW-0436">Ligase</keyword>
<comment type="catalytic activity">
    <reaction evidence="7 8">
        <text>cytidine(34) in tRNA(Ile2) + L-lysine + ATP = lysidine(34) in tRNA(Ile2) + AMP + diphosphate + H(+)</text>
        <dbReference type="Rhea" id="RHEA:43744"/>
        <dbReference type="Rhea" id="RHEA-COMP:10625"/>
        <dbReference type="Rhea" id="RHEA-COMP:10670"/>
        <dbReference type="ChEBI" id="CHEBI:15378"/>
        <dbReference type="ChEBI" id="CHEBI:30616"/>
        <dbReference type="ChEBI" id="CHEBI:32551"/>
        <dbReference type="ChEBI" id="CHEBI:33019"/>
        <dbReference type="ChEBI" id="CHEBI:82748"/>
        <dbReference type="ChEBI" id="CHEBI:83665"/>
        <dbReference type="ChEBI" id="CHEBI:456215"/>
        <dbReference type="EC" id="6.3.4.19"/>
    </reaction>
</comment>
<dbReference type="GO" id="GO:0006400">
    <property type="term" value="P:tRNA modification"/>
    <property type="evidence" value="ECO:0007669"/>
    <property type="project" value="UniProtKB-UniRule"/>
</dbReference>
<dbReference type="GO" id="GO:0005737">
    <property type="term" value="C:cytoplasm"/>
    <property type="evidence" value="ECO:0007669"/>
    <property type="project" value="UniProtKB-SubCell"/>
</dbReference>
<dbReference type="InterPro" id="IPR014729">
    <property type="entry name" value="Rossmann-like_a/b/a_fold"/>
</dbReference>
<protein>
    <recommendedName>
        <fullName evidence="8">tRNA(Ile)-lysidine synthase</fullName>
        <ecNumber evidence="8">6.3.4.19</ecNumber>
    </recommendedName>
    <alternativeName>
        <fullName evidence="8">tRNA(Ile)-2-lysyl-cytidine synthase</fullName>
    </alternativeName>
    <alternativeName>
        <fullName evidence="8">tRNA(Ile)-lysidine synthetase</fullName>
    </alternativeName>
</protein>
<comment type="function">
    <text evidence="8">Ligates lysine onto the cytidine present at position 34 of the AUA codon-specific tRNA(Ile) that contains the anticodon CAU, in an ATP-dependent manner. Cytidine is converted to lysidine, thus changing the amino acid specificity of the tRNA from methionine to isoleucine.</text>
</comment>
<gene>
    <name evidence="8 10" type="primary">tilS</name>
    <name evidence="10" type="ORF">L7E55_12820</name>
</gene>
<dbReference type="CDD" id="cd01992">
    <property type="entry name" value="TilS_N"/>
    <property type="match status" value="1"/>
</dbReference>
<proteinExistence type="inferred from homology"/>
<dbReference type="RefSeq" id="WP_277444677.1">
    <property type="nucleotide sequence ID" value="NZ_JAKOAV010000026.1"/>
</dbReference>
<organism evidence="10 11">
    <name type="scientific">Pelotomaculum isophthalicicum JI</name>
    <dbReference type="NCBI Taxonomy" id="947010"/>
    <lineage>
        <taxon>Bacteria</taxon>
        <taxon>Bacillati</taxon>
        <taxon>Bacillota</taxon>
        <taxon>Clostridia</taxon>
        <taxon>Eubacteriales</taxon>
        <taxon>Desulfotomaculaceae</taxon>
        <taxon>Pelotomaculum</taxon>
    </lineage>
</organism>
<reference evidence="10" key="1">
    <citation type="submission" date="2022-02" db="EMBL/GenBank/DDBJ databases">
        <authorList>
            <person name="Leng L."/>
        </authorList>
    </citation>
    <scope>NUCLEOTIDE SEQUENCE</scope>
    <source>
        <strain evidence="10">JI</strain>
    </source>
</reference>
<dbReference type="EC" id="6.3.4.19" evidence="8"/>
<evidence type="ECO:0000256" key="2">
    <source>
        <dbReference type="ARBA" id="ARBA00022490"/>
    </source>
</evidence>
<dbReference type="InterPro" id="IPR011063">
    <property type="entry name" value="TilS/TtcA_N"/>
</dbReference>
<sequence length="473" mass="53527">MELLRKVKANIQRYRMVERGDRVVVAVSGGPDSVVLLHLLHRLVQDLGISLHVAHLNHMFRGAESEADALFVAGIAERYHLPATVEAVDVPAYRSERGIPAQVAAREVRYHFLEEVARKNGASKIALAHQADDQAETILLNFLRGAGTAGLKGIMPVRDNYYIRPLLTVRRSEIERYCVEMNLSFRNDSSNLKPVYLRNRVRMELIPLLKNEYNPGLTASLLRLGEICREEDGYLEEQAVKAYRSAGQNDGNGVIKLSLARLYEMPKAVLRRVVRLAWRDLTGSERDLSFTHTKAVLDLLDNEITGLRASLPAGIVAIRSYTTLDLYVERKKQELSPYIYPLRVPGLTWIPELGLAVRASLTTIEDAPEPSFLPVTEALLDFDKLPPQIFVRRRLEGDFFCPYGRKSTEKLKDFLIKQKVPRAERDYLPLICTPEEIIWIGGIRVGEKWKIESDTAKILHLELVRGAPGYQES</sequence>
<evidence type="ECO:0000259" key="9">
    <source>
        <dbReference type="SMART" id="SM00977"/>
    </source>
</evidence>